<protein>
    <submittedName>
        <fullName evidence="1">Uncharacterized protein</fullName>
    </submittedName>
</protein>
<proteinExistence type="predicted"/>
<accession>A0A286P458</accession>
<dbReference type="EMBL" id="AP017928">
    <property type="protein sequence ID" value="BBA32430.1"/>
    <property type="molecule type" value="Genomic_DNA"/>
</dbReference>
<keyword evidence="2" id="KW-1185">Reference proteome</keyword>
<dbReference type="RefSeq" id="WP_119628232.1">
    <property type="nucleotide sequence ID" value="NZ_AP017928.1"/>
</dbReference>
<evidence type="ECO:0000313" key="2">
    <source>
        <dbReference type="Proteomes" id="UP000266313"/>
    </source>
</evidence>
<organism evidence="1 2">
    <name type="scientific">Methylocaldum marinum</name>
    <dbReference type="NCBI Taxonomy" id="1432792"/>
    <lineage>
        <taxon>Bacteria</taxon>
        <taxon>Pseudomonadati</taxon>
        <taxon>Pseudomonadota</taxon>
        <taxon>Gammaproteobacteria</taxon>
        <taxon>Methylococcales</taxon>
        <taxon>Methylococcaceae</taxon>
        <taxon>Methylocaldum</taxon>
    </lineage>
</organism>
<name>A0A286P458_9GAMM</name>
<dbReference type="KEGG" id="mmai:sS8_0464"/>
<dbReference type="OrthoDB" id="9178470at2"/>
<dbReference type="Proteomes" id="UP000266313">
    <property type="component" value="Chromosome"/>
</dbReference>
<evidence type="ECO:0000313" key="1">
    <source>
        <dbReference type="EMBL" id="BBA32430.1"/>
    </source>
</evidence>
<gene>
    <name evidence="1" type="ORF">sS8_0464</name>
</gene>
<reference evidence="1 2" key="1">
    <citation type="submission" date="2016-12" db="EMBL/GenBank/DDBJ databases">
        <title>Genome sequencing of Methylocaldum marinum.</title>
        <authorList>
            <person name="Takeuchi M."/>
            <person name="Kamagata Y."/>
            <person name="Hiraoka S."/>
            <person name="Oshima K."/>
            <person name="Hattori M."/>
            <person name="Iwasaki W."/>
        </authorList>
    </citation>
    <scope>NUCLEOTIDE SEQUENCE [LARGE SCALE GENOMIC DNA]</scope>
    <source>
        <strain evidence="1 2">S8</strain>
    </source>
</reference>
<sequence>MNDFASNGAGVLKLDIESLFDRGRSEGDLVANLPPNAERRKFSFGTIDCFLDRFTDAAECLFVRVQPGSSCLVELALNETANLQQSVLGGLLVGLTKPGQPVYWLPRRPACRQLDSHGRILSEVPVELTRWSLGHDRSAGSVTIPHEFCCDFVIWRFSENPASWSEELSEIFPIEEQGYFLWGSHTRFQRLANLYDYLIHGAVYDLRWSWPFRRRCYSENEAHALYTVSAGLERASGKQLYRLIQQQLVLSLLSRSAADGGWYHGIWTEDLECHYRLHASGVHVLCAEYARMPSPELEPALKKATDFLSKTTDTVAGESWFLHDSLERSEGEMRQGPFKWIPSRALGKSPSNMLVLNTHLDSSLAVAESARVRSDRSYEDLLSSAARIARRVIGLRTFEPFYRLLFALINLTFLPRERASSLPLPLRALKRVAGEYLVPRLPALKARRPRLVMPGGYIDRELTLRTWAVDYHGINLMDLVRYYRRFRDVDLWPVIDAGFEFVKRTGLDQRWLEWKGKSYALGFWAEALYHRYLASPEPKVRQWLAEAILLLEGSGQGMPPSLLGANAEAVRFEDQRPCPVPAAKELRVVNLSHGPRREYLVVNTADRVVNCTWLRPPDAEVPILWGAPDGGETSGKPLSVGNRSYLWGRSE</sequence>
<dbReference type="AlphaFoldDB" id="A0A286P458"/>